<keyword evidence="1" id="KW-0732">Signal</keyword>
<comment type="caution">
    <text evidence="2">The sequence shown here is derived from an EMBL/GenBank/DDBJ whole genome shotgun (WGS) entry which is preliminary data.</text>
</comment>
<sequence>MKKYLTLFFLLTLFLSPFQTAQAQEELACVSTTWRVVNNDKVCVKAFKDPDIDGIVCHLSYAKTGGISGALGVAENPSRFALSCHQVGPLKSTKGISPKKEKVFTQKMSFLFKDLNITRLTDIENNAIIYLVLSEKIIDGSPYNSLSTVPLMPWNGEEPLVIFNKK</sequence>
<dbReference type="Proteomes" id="UP000477651">
    <property type="component" value="Unassembled WGS sequence"/>
</dbReference>
<dbReference type="PIRSF" id="PIRSF003174">
    <property type="entry name" value="CreA"/>
    <property type="match status" value="1"/>
</dbReference>
<reference evidence="2 3" key="1">
    <citation type="submission" date="2020-02" db="EMBL/GenBank/DDBJ databases">
        <title>Pelistega sp. NLN82 were isolated from wild rodents of the Hainan Island.</title>
        <authorList>
            <person name="Niu N."/>
            <person name="Zhou J."/>
        </authorList>
    </citation>
    <scope>NUCLEOTIDE SEQUENCE [LARGE SCALE GENOMIC DNA]</scope>
    <source>
        <strain evidence="2 3">NLN82</strain>
    </source>
</reference>
<dbReference type="PANTHER" id="PTHR37952">
    <property type="match status" value="1"/>
</dbReference>
<proteinExistence type="predicted"/>
<dbReference type="PANTHER" id="PTHR37952:SF2">
    <property type="entry name" value="PROTEIN CREA"/>
    <property type="match status" value="1"/>
</dbReference>
<dbReference type="InterPro" id="IPR010292">
    <property type="entry name" value="Uncharacterised_CreA"/>
</dbReference>
<keyword evidence="3" id="KW-1185">Reference proteome</keyword>
<organism evidence="2 3">
    <name type="scientific">Pelistega ratti</name>
    <dbReference type="NCBI Taxonomy" id="2652177"/>
    <lineage>
        <taxon>Bacteria</taxon>
        <taxon>Pseudomonadati</taxon>
        <taxon>Pseudomonadota</taxon>
        <taxon>Betaproteobacteria</taxon>
        <taxon>Burkholderiales</taxon>
        <taxon>Alcaligenaceae</taxon>
        <taxon>Pelistega</taxon>
    </lineage>
</organism>
<name>A0A6L9Y503_9BURK</name>
<accession>A0A6L9Y503</accession>
<dbReference type="Pfam" id="PF05981">
    <property type="entry name" value="CreA"/>
    <property type="match status" value="1"/>
</dbReference>
<protein>
    <submittedName>
        <fullName evidence="2">CreA family protein</fullName>
    </submittedName>
</protein>
<gene>
    <name evidence="2" type="ORF">F9B74_04315</name>
</gene>
<dbReference type="GO" id="GO:0005829">
    <property type="term" value="C:cytosol"/>
    <property type="evidence" value="ECO:0007669"/>
    <property type="project" value="TreeGrafter"/>
</dbReference>
<dbReference type="EMBL" id="JAAGYR010000006">
    <property type="protein sequence ID" value="NEN75552.1"/>
    <property type="molecule type" value="Genomic_DNA"/>
</dbReference>
<evidence type="ECO:0000256" key="1">
    <source>
        <dbReference type="SAM" id="SignalP"/>
    </source>
</evidence>
<evidence type="ECO:0000313" key="2">
    <source>
        <dbReference type="EMBL" id="NEN75552.1"/>
    </source>
</evidence>
<dbReference type="RefSeq" id="WP_163764201.1">
    <property type="nucleotide sequence ID" value="NZ_JAAGYR010000006.1"/>
</dbReference>
<feature type="signal peptide" evidence="1">
    <location>
        <begin position="1"/>
        <end position="23"/>
    </location>
</feature>
<dbReference type="AlphaFoldDB" id="A0A6L9Y503"/>
<evidence type="ECO:0000313" key="3">
    <source>
        <dbReference type="Proteomes" id="UP000477651"/>
    </source>
</evidence>
<feature type="chain" id="PRO_5027031372" evidence="1">
    <location>
        <begin position="24"/>
        <end position="166"/>
    </location>
</feature>